<keyword evidence="2" id="KW-0503">Monooxygenase</keyword>
<evidence type="ECO:0000259" key="1">
    <source>
        <dbReference type="PROSITE" id="PS51725"/>
    </source>
</evidence>
<dbReference type="InterPro" id="IPR007138">
    <property type="entry name" value="ABM_dom"/>
</dbReference>
<evidence type="ECO:0000313" key="2">
    <source>
        <dbReference type="EMBL" id="MBB6556569.1"/>
    </source>
</evidence>
<proteinExistence type="predicted"/>
<dbReference type="AlphaFoldDB" id="A0A7X0P786"/>
<dbReference type="SUPFAM" id="SSF54909">
    <property type="entry name" value="Dimeric alpha+beta barrel"/>
    <property type="match status" value="1"/>
</dbReference>
<feature type="domain" description="ABM" evidence="1">
    <location>
        <begin position="7"/>
        <end position="97"/>
    </location>
</feature>
<dbReference type="EMBL" id="JACHMI010000001">
    <property type="protein sequence ID" value="MBB6556569.1"/>
    <property type="molecule type" value="Genomic_DNA"/>
</dbReference>
<name>A0A7X0P786_9ACTN</name>
<accession>A0A7X0P786</accession>
<dbReference type="Pfam" id="PF03992">
    <property type="entry name" value="ABM"/>
    <property type="match status" value="1"/>
</dbReference>
<comment type="caution">
    <text evidence="2">The sequence shown here is derived from an EMBL/GenBank/DDBJ whole genome shotgun (WGS) entry which is preliminary data.</text>
</comment>
<evidence type="ECO:0000313" key="3">
    <source>
        <dbReference type="Proteomes" id="UP000565579"/>
    </source>
</evidence>
<organism evidence="2 3">
    <name type="scientific">Nonomuraea rubra</name>
    <dbReference type="NCBI Taxonomy" id="46180"/>
    <lineage>
        <taxon>Bacteria</taxon>
        <taxon>Bacillati</taxon>
        <taxon>Actinomycetota</taxon>
        <taxon>Actinomycetes</taxon>
        <taxon>Streptosporangiales</taxon>
        <taxon>Streptosporangiaceae</taxon>
        <taxon>Nonomuraea</taxon>
    </lineage>
</organism>
<reference evidence="2 3" key="1">
    <citation type="submission" date="2020-08" db="EMBL/GenBank/DDBJ databases">
        <title>Sequencing the genomes of 1000 actinobacteria strains.</title>
        <authorList>
            <person name="Klenk H.-P."/>
        </authorList>
    </citation>
    <scope>NUCLEOTIDE SEQUENCE [LARGE SCALE GENOMIC DNA]</scope>
    <source>
        <strain evidence="2 3">DSM 43768</strain>
    </source>
</reference>
<dbReference type="GO" id="GO:0004497">
    <property type="term" value="F:monooxygenase activity"/>
    <property type="evidence" value="ECO:0007669"/>
    <property type="project" value="UniProtKB-KW"/>
</dbReference>
<dbReference type="InterPro" id="IPR011008">
    <property type="entry name" value="Dimeric_a/b-barrel"/>
</dbReference>
<dbReference type="RefSeq" id="WP_185110984.1">
    <property type="nucleotide sequence ID" value="NZ_BAAAXY010000242.1"/>
</dbReference>
<dbReference type="Gene3D" id="3.30.70.100">
    <property type="match status" value="1"/>
</dbReference>
<dbReference type="PROSITE" id="PS51725">
    <property type="entry name" value="ABM"/>
    <property type="match status" value="1"/>
</dbReference>
<dbReference type="Proteomes" id="UP000565579">
    <property type="component" value="Unassembled WGS sequence"/>
</dbReference>
<sequence length="110" mass="12899">MADTQVFRVMLRMQILPGKEQEFERVWYSVADVVGENPANVGQWLSKSAEEEGVYYIMSDWADEAGFRAFERSDAHVEHRKKLHPYRSHGTMTTQHVVFDLGRERLEARR</sequence>
<gene>
    <name evidence="2" type="ORF">HD593_011364</name>
</gene>
<keyword evidence="2" id="KW-0560">Oxidoreductase</keyword>
<protein>
    <submittedName>
        <fullName evidence="2">Heme-degrading monooxygenase HmoA</fullName>
    </submittedName>
</protein>
<keyword evidence="3" id="KW-1185">Reference proteome</keyword>